<evidence type="ECO:0000256" key="2">
    <source>
        <dbReference type="ARBA" id="ARBA00022692"/>
    </source>
</evidence>
<feature type="transmembrane region" description="Helical" evidence="5">
    <location>
        <begin position="266"/>
        <end position="287"/>
    </location>
</feature>
<evidence type="ECO:0000256" key="4">
    <source>
        <dbReference type="ARBA" id="ARBA00023136"/>
    </source>
</evidence>
<name>A0ABZ0Y1G2_9BURK</name>
<evidence type="ECO:0000313" key="7">
    <source>
        <dbReference type="Proteomes" id="UP001326110"/>
    </source>
</evidence>
<comment type="subcellular location">
    <subcellularLocation>
        <location evidence="1">Membrane</location>
        <topology evidence="1">Single-pass membrane protein</topology>
    </subcellularLocation>
</comment>
<gene>
    <name evidence="6" type="ORF">SR858_05850</name>
</gene>
<keyword evidence="3 5" id="KW-1133">Transmembrane helix</keyword>
<feature type="transmembrane region" description="Helical" evidence="5">
    <location>
        <begin position="383"/>
        <end position="415"/>
    </location>
</feature>
<dbReference type="GeneID" id="43166642"/>
<dbReference type="Proteomes" id="UP001326110">
    <property type="component" value="Chromosome"/>
</dbReference>
<feature type="transmembrane region" description="Helical" evidence="5">
    <location>
        <begin position="199"/>
        <end position="219"/>
    </location>
</feature>
<organism evidence="6 7">
    <name type="scientific">Duganella zoogloeoides</name>
    <dbReference type="NCBI Taxonomy" id="75659"/>
    <lineage>
        <taxon>Bacteria</taxon>
        <taxon>Pseudomonadati</taxon>
        <taxon>Pseudomonadota</taxon>
        <taxon>Betaproteobacteria</taxon>
        <taxon>Burkholderiales</taxon>
        <taxon>Oxalobacteraceae</taxon>
        <taxon>Telluria group</taxon>
        <taxon>Duganella</taxon>
    </lineage>
</organism>
<keyword evidence="7" id="KW-1185">Reference proteome</keyword>
<protein>
    <submittedName>
        <fullName evidence="6">HlyD family efflux transporter periplasmic adaptor subunit</fullName>
    </submittedName>
</protein>
<dbReference type="PANTHER" id="PTHR30386:SF26">
    <property type="entry name" value="TRANSPORT PROTEIN COMB"/>
    <property type="match status" value="1"/>
</dbReference>
<evidence type="ECO:0000256" key="1">
    <source>
        <dbReference type="ARBA" id="ARBA00004167"/>
    </source>
</evidence>
<dbReference type="Gene3D" id="2.40.50.100">
    <property type="match status" value="1"/>
</dbReference>
<dbReference type="PANTHER" id="PTHR30386">
    <property type="entry name" value="MEMBRANE FUSION SUBUNIT OF EMRAB-TOLC MULTIDRUG EFFLUX PUMP"/>
    <property type="match status" value="1"/>
</dbReference>
<proteinExistence type="predicted"/>
<feature type="transmembrane region" description="Helical" evidence="5">
    <location>
        <begin position="299"/>
        <end position="319"/>
    </location>
</feature>
<sequence>MAAVTVAAQVDVAQVVDTATDPALEYLAPLREDLALQPAPPGLDGAPHWHVYDAVRNRFFRIGWLEFELLSRWRGGLTAGALCDAVARETALAPDAEDVLDVQRFLQLNELLRADHAGLRAHLQRLAVGRKPSPLTWMLHHYLFFRVPLVRPNTFLDRTSRWILPLFRTAFFATCALLSLLGIWRVLDQWSAFSSTFLYFFSWQGALYYGLALAVAKVLHELAHAYTCKYYGVRVPAMGVALMMMWPLLYTDTSEAWKLTSRRARLAIGAAGVVAELILAGMAALLWSLAPDGGFKSAMYILAAVTWVSTLAINLNPFMRFDGYYLLMDLLDVPNLSERSFAIARWRLRKAVLGVQAPFPEPQLAARAGWLTLYAYATWLYRLIMFTGIAAAVYFFFFKALGVILFAVEITWFVLRPVWTELRAWWRLRQRWSGNAGRSALALLGLLLVLAVPWRSDVVADGYWQAGKHTQLFPPMPARVEQVLVREGQPVTTGQPLFVLTAPAVDSQMQQVQSRIDGLVRQINGAIDNPSLYERSRVLEQELAAARAEYAASSAESGRLTVTAPHDGVVRDLDTSLYPGAWVGRGRVLGRVVDASTALAQVFVHESDIARVQPGAHAQLFERRHDGAVMAATVVGIDSTASRALPEAMLSSVHGGPIAARESRQGESVANEALYRVTLQLEHGGGASMAPVAAHIDGERSSVLWRGARKVAGVLVRESGL</sequence>
<accession>A0ABZ0Y1G2</accession>
<reference evidence="6 7" key="1">
    <citation type="submission" date="2023-11" db="EMBL/GenBank/DDBJ databases">
        <title>MicrobeMod: A computational toolkit for identifying prokaryotic methylation and restriction-modification with nanopore sequencing.</title>
        <authorList>
            <person name="Crits-Christoph A."/>
            <person name="Kang S.C."/>
            <person name="Lee H."/>
            <person name="Ostrov N."/>
        </authorList>
    </citation>
    <scope>NUCLEOTIDE SEQUENCE [LARGE SCALE GENOMIC DNA]</scope>
    <source>
        <strain evidence="6 7">ATCC 25935</strain>
    </source>
</reference>
<evidence type="ECO:0000256" key="3">
    <source>
        <dbReference type="ARBA" id="ARBA00022989"/>
    </source>
</evidence>
<dbReference type="RefSeq" id="WP_019922661.1">
    <property type="nucleotide sequence ID" value="NZ_CP140152.1"/>
</dbReference>
<keyword evidence="2 5" id="KW-0812">Transmembrane</keyword>
<dbReference type="InterPro" id="IPR050739">
    <property type="entry name" value="MFP"/>
</dbReference>
<keyword evidence="4 5" id="KW-0472">Membrane</keyword>
<dbReference type="SUPFAM" id="SSF111369">
    <property type="entry name" value="HlyD-like secretion proteins"/>
    <property type="match status" value="1"/>
</dbReference>
<feature type="transmembrane region" description="Helical" evidence="5">
    <location>
        <begin position="231"/>
        <end position="250"/>
    </location>
</feature>
<dbReference type="EMBL" id="CP140152">
    <property type="protein sequence ID" value="WQH05860.1"/>
    <property type="molecule type" value="Genomic_DNA"/>
</dbReference>
<evidence type="ECO:0000313" key="6">
    <source>
        <dbReference type="EMBL" id="WQH05860.1"/>
    </source>
</evidence>
<feature type="transmembrane region" description="Helical" evidence="5">
    <location>
        <begin position="166"/>
        <end position="187"/>
    </location>
</feature>
<evidence type="ECO:0000256" key="5">
    <source>
        <dbReference type="SAM" id="Phobius"/>
    </source>
</evidence>